<evidence type="ECO:0000313" key="3">
    <source>
        <dbReference type="EMBL" id="CEM33400.1"/>
    </source>
</evidence>
<dbReference type="Pfam" id="PF18143">
    <property type="entry name" value="HAD_SAK_2"/>
    <property type="match status" value="1"/>
</dbReference>
<gene>
    <name evidence="3" type="ORF">Vbra_18541</name>
</gene>
<dbReference type="PhylomeDB" id="A0A0G4GRZ6"/>
<evidence type="ECO:0000256" key="2">
    <source>
        <dbReference type="SAM" id="SignalP"/>
    </source>
</evidence>
<sequence>MLPLLLLPLAAQVTSSRLVDQMGSADGPPSATHSPAFLSPLAAIARRRLDSTRSKPSESPLNVMSIDRLSSSDTETEGEAASPRKILFLDVDGVLHPHTDFGISERMFRAHCMRELKRIVDETGCDIVFSSSWRNYKANCALASDKLLSHGVPMWISATPSISFEQRSLEVSRWLEANPSVDRYVILDDIDFSFDDPNFVKTDPRTGLTSEDADRAIAILNGDRNIL</sequence>
<evidence type="ECO:0000313" key="4">
    <source>
        <dbReference type="Proteomes" id="UP000041254"/>
    </source>
</evidence>
<reference evidence="3 4" key="1">
    <citation type="submission" date="2014-11" db="EMBL/GenBank/DDBJ databases">
        <authorList>
            <person name="Zhu J."/>
            <person name="Qi W."/>
            <person name="Song R."/>
        </authorList>
    </citation>
    <scope>NUCLEOTIDE SEQUENCE [LARGE SCALE GENOMIC DNA]</scope>
</reference>
<name>A0A0G4GRZ6_VITBC</name>
<dbReference type="VEuPathDB" id="CryptoDB:Vbra_18541"/>
<keyword evidence="4" id="KW-1185">Reference proteome</keyword>
<feature type="signal peptide" evidence="2">
    <location>
        <begin position="1"/>
        <end position="16"/>
    </location>
</feature>
<proteinExistence type="predicted"/>
<protein>
    <recommendedName>
        <fullName evidence="5">FCP1 homology domain-containing protein</fullName>
    </recommendedName>
</protein>
<evidence type="ECO:0000256" key="1">
    <source>
        <dbReference type="SAM" id="MobiDB-lite"/>
    </source>
</evidence>
<dbReference type="AlphaFoldDB" id="A0A0G4GRZ6"/>
<dbReference type="OrthoDB" id="410307at2759"/>
<keyword evidence="2" id="KW-0732">Signal</keyword>
<feature type="region of interest" description="Disordered" evidence="1">
    <location>
        <begin position="49"/>
        <end position="78"/>
    </location>
</feature>
<dbReference type="EMBL" id="CDMY01000781">
    <property type="protein sequence ID" value="CEM33400.1"/>
    <property type="molecule type" value="Genomic_DNA"/>
</dbReference>
<dbReference type="InParanoid" id="A0A0G4GRZ6"/>
<dbReference type="Proteomes" id="UP000041254">
    <property type="component" value="Unassembled WGS sequence"/>
</dbReference>
<evidence type="ECO:0008006" key="5">
    <source>
        <dbReference type="Google" id="ProtNLM"/>
    </source>
</evidence>
<organism evidence="3 4">
    <name type="scientific">Vitrella brassicaformis (strain CCMP3155)</name>
    <dbReference type="NCBI Taxonomy" id="1169540"/>
    <lineage>
        <taxon>Eukaryota</taxon>
        <taxon>Sar</taxon>
        <taxon>Alveolata</taxon>
        <taxon>Colpodellida</taxon>
        <taxon>Vitrellaceae</taxon>
        <taxon>Vitrella</taxon>
    </lineage>
</organism>
<feature type="compositionally biased region" description="Polar residues" evidence="1">
    <location>
        <begin position="57"/>
        <end position="73"/>
    </location>
</feature>
<dbReference type="OMA" id="WISATPS"/>
<feature type="chain" id="PRO_5005190901" description="FCP1 homology domain-containing protein" evidence="2">
    <location>
        <begin position="17"/>
        <end position="227"/>
    </location>
</feature>
<accession>A0A0G4GRZ6</accession>